<dbReference type="InterPro" id="IPR002397">
    <property type="entry name" value="Cyt_P450_B"/>
</dbReference>
<sequence length="392" mass="42558">MNCPYAATASALDQAPLAGDLPAAYPAAINRRYRSIEDPATVRAILARPEHFSPANALATAVPLAPAALRILSRVKFALPEVLASASGPEHLAVRRITAGFFSPAKVRAQREQVRARVREICAGLDTRLRRGEVLDLGTELAAVVPVEIMARMTGFPVPPRSSLKAWSQDSLELFWGWPDEPRQLELARSAAQYYAWLDGAVHEAVQRDDENLCVQLHRAGIGERQLRSLAYFLGIAGQETTSMLISTALHAGLRDHRWSALAHRDTGMAAARQLVDEVLSRASSVPTWRRIATSAIRLGDQEFQAGDELVLRLSGGELGTAADASLAFGHGIHRCLGAGLARMEAELVLAETARLLPALVADPKAVRFGYSISFQAPDAVFCRYPNESRHP</sequence>
<dbReference type="PANTHER" id="PTHR46696">
    <property type="entry name" value="P450, PUTATIVE (EUROFUNG)-RELATED"/>
    <property type="match status" value="1"/>
</dbReference>
<dbReference type="PANTHER" id="PTHR46696:SF1">
    <property type="entry name" value="CYTOCHROME P450 YJIB-RELATED"/>
    <property type="match status" value="1"/>
</dbReference>
<organism evidence="2 3">
    <name type="scientific">Glutamicibacter arilaitensis</name>
    <dbReference type="NCBI Taxonomy" id="256701"/>
    <lineage>
        <taxon>Bacteria</taxon>
        <taxon>Bacillati</taxon>
        <taxon>Actinomycetota</taxon>
        <taxon>Actinomycetes</taxon>
        <taxon>Micrococcales</taxon>
        <taxon>Micrococcaceae</taxon>
        <taxon>Glutamicibacter</taxon>
    </lineage>
</organism>
<evidence type="ECO:0000313" key="3">
    <source>
        <dbReference type="Proteomes" id="UP000297638"/>
    </source>
</evidence>
<dbReference type="AlphaFoldDB" id="A0A4Y8TU51"/>
<dbReference type="SUPFAM" id="SSF48264">
    <property type="entry name" value="Cytochrome P450"/>
    <property type="match status" value="1"/>
</dbReference>
<evidence type="ECO:0000313" key="2">
    <source>
        <dbReference type="EMBL" id="TFH55064.1"/>
    </source>
</evidence>
<dbReference type="PRINTS" id="PR00359">
    <property type="entry name" value="BP450"/>
</dbReference>
<dbReference type="GO" id="GO:0005506">
    <property type="term" value="F:iron ion binding"/>
    <property type="evidence" value="ECO:0007669"/>
    <property type="project" value="InterPro"/>
</dbReference>
<protein>
    <submittedName>
        <fullName evidence="2">Cytochrome P450</fullName>
    </submittedName>
</protein>
<dbReference type="EMBL" id="SPDS01000002">
    <property type="protein sequence ID" value="TFH55064.1"/>
    <property type="molecule type" value="Genomic_DNA"/>
</dbReference>
<name>A0A4Y8TU51_9MICC</name>
<dbReference type="PROSITE" id="PS00086">
    <property type="entry name" value="CYTOCHROME_P450"/>
    <property type="match status" value="1"/>
</dbReference>
<comment type="similarity">
    <text evidence="1">Belongs to the cytochrome P450 family.</text>
</comment>
<dbReference type="RefSeq" id="WP_134780876.1">
    <property type="nucleotide sequence ID" value="NZ_SPDS01000002.1"/>
</dbReference>
<comment type="caution">
    <text evidence="2">The sequence shown here is derived from an EMBL/GenBank/DDBJ whole genome shotgun (WGS) entry which is preliminary data.</text>
</comment>
<dbReference type="InterPro" id="IPR017972">
    <property type="entry name" value="Cyt_P450_CS"/>
</dbReference>
<dbReference type="GO" id="GO:0020037">
    <property type="term" value="F:heme binding"/>
    <property type="evidence" value="ECO:0007669"/>
    <property type="project" value="InterPro"/>
</dbReference>
<gene>
    <name evidence="2" type="ORF">EXY26_13960</name>
</gene>
<evidence type="ECO:0000256" key="1">
    <source>
        <dbReference type="ARBA" id="ARBA00010617"/>
    </source>
</evidence>
<reference evidence="2 3" key="1">
    <citation type="submission" date="2019-03" db="EMBL/GenBank/DDBJ databases">
        <title>Glutamicibacter sp. LJH19 genome.</title>
        <authorList>
            <person name="Sinai Borker S."/>
            <person name="Kumar R."/>
        </authorList>
    </citation>
    <scope>NUCLEOTIDE SEQUENCE [LARGE SCALE GENOMIC DNA]</scope>
    <source>
        <strain evidence="2 3">LJH19</strain>
    </source>
</reference>
<accession>A0A4Y8TU51</accession>
<dbReference type="Proteomes" id="UP000297638">
    <property type="component" value="Unassembled WGS sequence"/>
</dbReference>
<dbReference type="Gene3D" id="1.10.630.10">
    <property type="entry name" value="Cytochrome P450"/>
    <property type="match status" value="1"/>
</dbReference>
<dbReference type="InterPro" id="IPR036396">
    <property type="entry name" value="Cyt_P450_sf"/>
</dbReference>
<dbReference type="GO" id="GO:0004497">
    <property type="term" value="F:monooxygenase activity"/>
    <property type="evidence" value="ECO:0007669"/>
    <property type="project" value="InterPro"/>
</dbReference>
<dbReference type="GO" id="GO:0016705">
    <property type="term" value="F:oxidoreductase activity, acting on paired donors, with incorporation or reduction of molecular oxygen"/>
    <property type="evidence" value="ECO:0007669"/>
    <property type="project" value="InterPro"/>
</dbReference>
<proteinExistence type="inferred from homology"/>